<dbReference type="InterPro" id="IPR036864">
    <property type="entry name" value="Zn2-C6_fun-type_DNA-bd_sf"/>
</dbReference>
<dbReference type="CDD" id="cd00067">
    <property type="entry name" value="GAL4"/>
    <property type="match status" value="1"/>
</dbReference>
<keyword evidence="4" id="KW-0804">Transcription</keyword>
<sequence length="353" mass="39781">MTSPISPVIQLSQRKACLTCAKAKRTCDKRTPICQRCAEKNLACQYPSTRRYYRVNPASASQDTLRSEWVALSTDITNKTGRQMDSNMMENHQVTPLAGRSPTVIPVSCGNWFLNVETWTIENVGATNCCINPSPTHMSICVKSWTTIVGGWLCQWVKEGCNPFIHQQLYSDTGLPQCLQDAWTTLTAYMSKTAQNEHITMQIVQDRANGLLQTQTPDDGSFMSVTSIPTLEHLVRVQALFIYQHIRLFDGSIRQRSLAEKEIQTLSTWCQQLWQSATLDASCEVGLLNHTGFNGAHDEECATNPGLWRAWILSESIRRTWLVCQSTMAAYLRERDGWNFSPGEIRFTACQGL</sequence>
<evidence type="ECO:0000313" key="7">
    <source>
        <dbReference type="EMBL" id="CEI67818.1"/>
    </source>
</evidence>
<evidence type="ECO:0000256" key="2">
    <source>
        <dbReference type="ARBA" id="ARBA00022833"/>
    </source>
</evidence>
<keyword evidence="8" id="KW-1185">Reference proteome</keyword>
<dbReference type="RefSeq" id="XP_025591533.1">
    <property type="nucleotide sequence ID" value="XM_025732627.2"/>
</dbReference>
<keyword evidence="3" id="KW-0805">Transcription regulation</keyword>
<dbReference type="GeneID" id="37255969"/>
<dbReference type="KEGG" id="fvn:FVRRES_04330"/>
<keyword evidence="2" id="KW-0862">Zinc</keyword>
<dbReference type="STRING" id="56646.A0A2L2TCK5"/>
<feature type="domain" description="Zn(2)-C6 fungal-type" evidence="6">
    <location>
        <begin position="16"/>
        <end position="46"/>
    </location>
</feature>
<organism evidence="7 8">
    <name type="scientific">Fusarium venenatum</name>
    <dbReference type="NCBI Taxonomy" id="56646"/>
    <lineage>
        <taxon>Eukaryota</taxon>
        <taxon>Fungi</taxon>
        <taxon>Dikarya</taxon>
        <taxon>Ascomycota</taxon>
        <taxon>Pezizomycotina</taxon>
        <taxon>Sordariomycetes</taxon>
        <taxon>Hypocreomycetidae</taxon>
        <taxon>Hypocreales</taxon>
        <taxon>Nectriaceae</taxon>
        <taxon>Fusarium</taxon>
    </lineage>
</organism>
<accession>A0A2L2TCK5</accession>
<evidence type="ECO:0000256" key="4">
    <source>
        <dbReference type="ARBA" id="ARBA00023163"/>
    </source>
</evidence>
<reference evidence="8" key="1">
    <citation type="submission" date="2014-10" db="EMBL/GenBank/DDBJ databases">
        <authorList>
            <person name="King R."/>
        </authorList>
    </citation>
    <scope>NUCLEOTIDE SEQUENCE [LARGE SCALE GENOMIC DNA]</scope>
    <source>
        <strain evidence="8">A3/5</strain>
    </source>
</reference>
<dbReference type="AlphaFoldDB" id="A0A2L2TCK5"/>
<protein>
    <recommendedName>
        <fullName evidence="6">Zn(2)-C6 fungal-type domain-containing protein</fullName>
    </recommendedName>
</protein>
<dbReference type="SUPFAM" id="SSF57701">
    <property type="entry name" value="Zn2/Cys6 DNA-binding domain"/>
    <property type="match status" value="1"/>
</dbReference>
<dbReference type="GO" id="GO:0008270">
    <property type="term" value="F:zinc ion binding"/>
    <property type="evidence" value="ECO:0007669"/>
    <property type="project" value="InterPro"/>
</dbReference>
<evidence type="ECO:0000256" key="5">
    <source>
        <dbReference type="ARBA" id="ARBA00023242"/>
    </source>
</evidence>
<name>A0A2L2TCK5_9HYPO</name>
<dbReference type="PROSITE" id="PS50048">
    <property type="entry name" value="ZN2_CY6_FUNGAL_2"/>
    <property type="match status" value="1"/>
</dbReference>
<dbReference type="PROSITE" id="PS00463">
    <property type="entry name" value="ZN2_CY6_FUNGAL_1"/>
    <property type="match status" value="1"/>
</dbReference>
<keyword evidence="5" id="KW-0539">Nucleus</keyword>
<dbReference type="OrthoDB" id="5355161at2759"/>
<evidence type="ECO:0000313" key="8">
    <source>
        <dbReference type="Proteomes" id="UP000245910"/>
    </source>
</evidence>
<evidence type="ECO:0000259" key="6">
    <source>
        <dbReference type="PROSITE" id="PS50048"/>
    </source>
</evidence>
<dbReference type="Proteomes" id="UP000245910">
    <property type="component" value="Chromosome I"/>
</dbReference>
<evidence type="ECO:0000256" key="1">
    <source>
        <dbReference type="ARBA" id="ARBA00022723"/>
    </source>
</evidence>
<dbReference type="PRINTS" id="PR00755">
    <property type="entry name" value="AFLATOXINBRP"/>
</dbReference>
<keyword evidence="1" id="KW-0479">Metal-binding</keyword>
<proteinExistence type="predicted"/>
<dbReference type="InterPro" id="IPR001138">
    <property type="entry name" value="Zn2Cys6_DnaBD"/>
</dbReference>
<dbReference type="EMBL" id="LN649229">
    <property type="protein sequence ID" value="CEI67818.1"/>
    <property type="molecule type" value="Genomic_DNA"/>
</dbReference>
<evidence type="ECO:0000256" key="3">
    <source>
        <dbReference type="ARBA" id="ARBA00023015"/>
    </source>
</evidence>
<dbReference type="Pfam" id="PF00172">
    <property type="entry name" value="Zn_clus"/>
    <property type="match status" value="1"/>
</dbReference>
<dbReference type="Gene3D" id="4.10.240.10">
    <property type="entry name" value="Zn(2)-C6 fungal-type DNA-binding domain"/>
    <property type="match status" value="1"/>
</dbReference>
<dbReference type="SMART" id="SM00066">
    <property type="entry name" value="GAL4"/>
    <property type="match status" value="1"/>
</dbReference>
<dbReference type="GO" id="GO:0000981">
    <property type="term" value="F:DNA-binding transcription factor activity, RNA polymerase II-specific"/>
    <property type="evidence" value="ECO:0007669"/>
    <property type="project" value="InterPro"/>
</dbReference>
<dbReference type="PANTHER" id="PTHR47660">
    <property type="entry name" value="TRANSCRIPTION FACTOR WITH C2H2 AND ZN(2)-CYS(6) DNA BINDING DOMAIN (EUROFUNG)-RELATED-RELATED"/>
    <property type="match status" value="1"/>
</dbReference>